<dbReference type="CDD" id="cd06587">
    <property type="entry name" value="VOC"/>
    <property type="match status" value="1"/>
</dbReference>
<dbReference type="RefSeq" id="WP_345732028.1">
    <property type="nucleotide sequence ID" value="NZ_BAAAYN010000044.1"/>
</dbReference>
<comment type="caution">
    <text evidence="2">The sequence shown here is derived from an EMBL/GenBank/DDBJ whole genome shotgun (WGS) entry which is preliminary data.</text>
</comment>
<dbReference type="PANTHER" id="PTHR35908">
    <property type="entry name" value="HYPOTHETICAL FUSION PROTEIN"/>
    <property type="match status" value="1"/>
</dbReference>
<reference evidence="3" key="1">
    <citation type="journal article" date="2019" name="Int. J. Syst. Evol. Microbiol.">
        <title>The Global Catalogue of Microorganisms (GCM) 10K type strain sequencing project: providing services to taxonomists for standard genome sequencing and annotation.</title>
        <authorList>
            <consortium name="The Broad Institute Genomics Platform"/>
            <consortium name="The Broad Institute Genome Sequencing Center for Infectious Disease"/>
            <person name="Wu L."/>
            <person name="Ma J."/>
        </authorList>
    </citation>
    <scope>NUCLEOTIDE SEQUENCE [LARGE SCALE GENOMIC DNA]</scope>
    <source>
        <strain evidence="3">JCM 9458</strain>
    </source>
</reference>
<dbReference type="Pfam" id="PF18029">
    <property type="entry name" value="Glyoxalase_6"/>
    <property type="match status" value="1"/>
</dbReference>
<dbReference type="PANTHER" id="PTHR35908:SF1">
    <property type="entry name" value="CONSERVED PROTEIN"/>
    <property type="match status" value="1"/>
</dbReference>
<name>A0ABP6T6P4_9ACTN</name>
<dbReference type="PROSITE" id="PS51819">
    <property type="entry name" value="VOC"/>
    <property type="match status" value="1"/>
</dbReference>
<sequence length="127" mass="13936">MSARVRHITIDSADPYALAQFWAAVTGFGEHPENGNAPGDPEALLVSPGDGPDLLFVTVPERKNGKNRVHFDLQPTDRTRDEEVERVRSLGAQVVADHRRPDGSGWVTMADPEGNEFCVERSAAERT</sequence>
<feature type="domain" description="VOC" evidence="1">
    <location>
        <begin position="4"/>
        <end position="122"/>
    </location>
</feature>
<dbReference type="Proteomes" id="UP001501676">
    <property type="component" value="Unassembled WGS sequence"/>
</dbReference>
<keyword evidence="3" id="KW-1185">Reference proteome</keyword>
<protein>
    <submittedName>
        <fullName evidence="2">VOC family protein</fullName>
    </submittedName>
</protein>
<dbReference type="InterPro" id="IPR037523">
    <property type="entry name" value="VOC_core"/>
</dbReference>
<proteinExistence type="predicted"/>
<dbReference type="SUPFAM" id="SSF54593">
    <property type="entry name" value="Glyoxalase/Bleomycin resistance protein/Dihydroxybiphenyl dioxygenase"/>
    <property type="match status" value="1"/>
</dbReference>
<dbReference type="InterPro" id="IPR029068">
    <property type="entry name" value="Glyas_Bleomycin-R_OHBP_Dase"/>
</dbReference>
<evidence type="ECO:0000259" key="1">
    <source>
        <dbReference type="PROSITE" id="PS51819"/>
    </source>
</evidence>
<evidence type="ECO:0000313" key="3">
    <source>
        <dbReference type="Proteomes" id="UP001501676"/>
    </source>
</evidence>
<evidence type="ECO:0000313" key="2">
    <source>
        <dbReference type="EMBL" id="GAA3394582.1"/>
    </source>
</evidence>
<accession>A0ABP6T6P4</accession>
<organism evidence="2 3">
    <name type="scientific">Cryptosporangium minutisporangium</name>
    <dbReference type="NCBI Taxonomy" id="113569"/>
    <lineage>
        <taxon>Bacteria</taxon>
        <taxon>Bacillati</taxon>
        <taxon>Actinomycetota</taxon>
        <taxon>Actinomycetes</taxon>
        <taxon>Cryptosporangiales</taxon>
        <taxon>Cryptosporangiaceae</taxon>
        <taxon>Cryptosporangium</taxon>
    </lineage>
</organism>
<gene>
    <name evidence="2" type="ORF">GCM10020369_64560</name>
</gene>
<dbReference type="Gene3D" id="3.10.180.10">
    <property type="entry name" value="2,3-Dihydroxybiphenyl 1,2-Dioxygenase, domain 1"/>
    <property type="match status" value="1"/>
</dbReference>
<dbReference type="InterPro" id="IPR041581">
    <property type="entry name" value="Glyoxalase_6"/>
</dbReference>
<dbReference type="EMBL" id="BAAAYN010000044">
    <property type="protein sequence ID" value="GAA3394582.1"/>
    <property type="molecule type" value="Genomic_DNA"/>
</dbReference>